<evidence type="ECO:0000256" key="1">
    <source>
        <dbReference type="ARBA" id="ARBA00023015"/>
    </source>
</evidence>
<dbReference type="Pfam" id="PF00440">
    <property type="entry name" value="TetR_N"/>
    <property type="match status" value="1"/>
</dbReference>
<dbReference type="Proteomes" id="UP000607311">
    <property type="component" value="Unassembled WGS sequence"/>
</dbReference>
<evidence type="ECO:0000256" key="3">
    <source>
        <dbReference type="ARBA" id="ARBA00023163"/>
    </source>
</evidence>
<dbReference type="InterPro" id="IPR050109">
    <property type="entry name" value="HTH-type_TetR-like_transc_reg"/>
</dbReference>
<dbReference type="Gene3D" id="1.10.357.10">
    <property type="entry name" value="Tetracycline Repressor, domain 2"/>
    <property type="match status" value="1"/>
</dbReference>
<dbReference type="PANTHER" id="PTHR30055:SF151">
    <property type="entry name" value="TRANSCRIPTIONAL REGULATORY PROTEIN"/>
    <property type="match status" value="1"/>
</dbReference>
<dbReference type="InterPro" id="IPR004111">
    <property type="entry name" value="Repressor_TetR_C"/>
</dbReference>
<evidence type="ECO:0000256" key="4">
    <source>
        <dbReference type="PROSITE-ProRule" id="PRU00335"/>
    </source>
</evidence>
<dbReference type="PANTHER" id="PTHR30055">
    <property type="entry name" value="HTH-TYPE TRANSCRIPTIONAL REGULATOR RUTR"/>
    <property type="match status" value="1"/>
</dbReference>
<protein>
    <recommendedName>
        <fullName evidence="6">HTH tetR-type domain-containing protein</fullName>
    </recommendedName>
</protein>
<dbReference type="PROSITE" id="PS50977">
    <property type="entry name" value="HTH_TETR_2"/>
    <property type="match status" value="1"/>
</dbReference>
<name>A0A9W5XJA9_9ACTN</name>
<dbReference type="AlphaFoldDB" id="A0A9W5XJA9"/>
<feature type="domain" description="HTH tetR-type" evidence="6">
    <location>
        <begin position="16"/>
        <end position="76"/>
    </location>
</feature>
<evidence type="ECO:0000259" key="6">
    <source>
        <dbReference type="PROSITE" id="PS50977"/>
    </source>
</evidence>
<accession>A0A9W5XJA9</accession>
<proteinExistence type="predicted"/>
<evidence type="ECO:0000256" key="2">
    <source>
        <dbReference type="ARBA" id="ARBA00023125"/>
    </source>
</evidence>
<dbReference type="SUPFAM" id="SSF46689">
    <property type="entry name" value="Homeodomain-like"/>
    <property type="match status" value="1"/>
</dbReference>
<dbReference type="Pfam" id="PF02909">
    <property type="entry name" value="TetR_C_1"/>
    <property type="match status" value="1"/>
</dbReference>
<dbReference type="RefSeq" id="WP_093407137.1">
    <property type="nucleotide sequence ID" value="NZ_BOPD01000010.1"/>
</dbReference>
<reference evidence="7" key="1">
    <citation type="submission" date="2021-01" db="EMBL/GenBank/DDBJ databases">
        <title>Whole genome shotgun sequence of Verrucosispora sediminis NBRC 107745.</title>
        <authorList>
            <person name="Komaki H."/>
            <person name="Tamura T."/>
        </authorList>
    </citation>
    <scope>NUCLEOTIDE SEQUENCE</scope>
    <source>
        <strain evidence="7">NBRC 107745</strain>
    </source>
</reference>
<organism evidence="7 8">
    <name type="scientific">Micromonospora sediminimaris</name>
    <dbReference type="NCBI Taxonomy" id="547162"/>
    <lineage>
        <taxon>Bacteria</taxon>
        <taxon>Bacillati</taxon>
        <taxon>Actinomycetota</taxon>
        <taxon>Actinomycetes</taxon>
        <taxon>Micromonosporales</taxon>
        <taxon>Micromonosporaceae</taxon>
        <taxon>Micromonospora</taxon>
    </lineage>
</organism>
<dbReference type="SUPFAM" id="SSF48498">
    <property type="entry name" value="Tetracyclin repressor-like, C-terminal domain"/>
    <property type="match status" value="1"/>
</dbReference>
<dbReference type="GO" id="GO:0045892">
    <property type="term" value="P:negative regulation of DNA-templated transcription"/>
    <property type="evidence" value="ECO:0007669"/>
    <property type="project" value="InterPro"/>
</dbReference>
<gene>
    <name evidence="7" type="ORF">Vse01_18350</name>
</gene>
<keyword evidence="1" id="KW-0805">Transcription regulation</keyword>
<keyword evidence="8" id="KW-1185">Reference proteome</keyword>
<sequence length="279" mass="31237">MPANVPRSRRVGRPPRLSLEAIIDAATRILQDEGLERLSMRRLANELGSAPMALYHHIRDKDELLVQVMESQARDISRPALPADPRERLIAASVLLYDLLAERPWIVEVLTSDNLIGPSALWIVEEMLDAAIDYGHSADEAHHVYRTIWYYIVGNLIIRVANSRRRAHPGTAHQDEVIAQLTADTHPRLATIADRWGELNARETHQRALAAMIDGLLPARTAVKPQRTGVHTAPVATTKRPDRQDTVDPSQLELFISLCIPPYGSPAEFSVSWYPALRT</sequence>
<dbReference type="EMBL" id="BOPD01000010">
    <property type="protein sequence ID" value="GIJ32687.1"/>
    <property type="molecule type" value="Genomic_DNA"/>
</dbReference>
<evidence type="ECO:0000313" key="8">
    <source>
        <dbReference type="Proteomes" id="UP000607311"/>
    </source>
</evidence>
<keyword evidence="2 4" id="KW-0238">DNA-binding</keyword>
<dbReference type="OrthoDB" id="3358037at2"/>
<feature type="DNA-binding region" description="H-T-H motif" evidence="4">
    <location>
        <begin position="39"/>
        <end position="58"/>
    </location>
</feature>
<dbReference type="Gene3D" id="1.10.10.60">
    <property type="entry name" value="Homeodomain-like"/>
    <property type="match status" value="1"/>
</dbReference>
<evidence type="ECO:0000313" key="7">
    <source>
        <dbReference type="EMBL" id="GIJ32687.1"/>
    </source>
</evidence>
<dbReference type="GO" id="GO:0003700">
    <property type="term" value="F:DNA-binding transcription factor activity"/>
    <property type="evidence" value="ECO:0007669"/>
    <property type="project" value="TreeGrafter"/>
</dbReference>
<dbReference type="PRINTS" id="PR00455">
    <property type="entry name" value="HTHTETR"/>
</dbReference>
<dbReference type="InterPro" id="IPR001647">
    <property type="entry name" value="HTH_TetR"/>
</dbReference>
<dbReference type="InterPro" id="IPR009057">
    <property type="entry name" value="Homeodomain-like_sf"/>
</dbReference>
<dbReference type="InterPro" id="IPR036271">
    <property type="entry name" value="Tet_transcr_reg_TetR-rel_C_sf"/>
</dbReference>
<dbReference type="GO" id="GO:0000976">
    <property type="term" value="F:transcription cis-regulatory region binding"/>
    <property type="evidence" value="ECO:0007669"/>
    <property type="project" value="TreeGrafter"/>
</dbReference>
<keyword evidence="3" id="KW-0804">Transcription</keyword>
<feature type="region of interest" description="Disordered" evidence="5">
    <location>
        <begin position="227"/>
        <end position="247"/>
    </location>
</feature>
<evidence type="ECO:0000256" key="5">
    <source>
        <dbReference type="SAM" id="MobiDB-lite"/>
    </source>
</evidence>
<comment type="caution">
    <text evidence="7">The sequence shown here is derived from an EMBL/GenBank/DDBJ whole genome shotgun (WGS) entry which is preliminary data.</text>
</comment>